<reference evidence="1" key="1">
    <citation type="journal article" date="2019" name="Sci. Rep.">
        <title>Draft genome of Tanacetum cinerariifolium, the natural source of mosquito coil.</title>
        <authorList>
            <person name="Yamashiro T."/>
            <person name="Shiraishi A."/>
            <person name="Satake H."/>
            <person name="Nakayama K."/>
        </authorList>
    </citation>
    <scope>NUCLEOTIDE SEQUENCE</scope>
</reference>
<sequence>MYLSLHSSKLVRQDCGNANERRVLRRDHPGGHCGQVLLEAALGNEAVTEARPVEALAQPRHDAAADINTALRAQRHHQVAGNGAQHAAECLDHFVAQQAFAGERAARDVGCRERLDDRAAVLGQRPVNQLDPGAGHQAFGRHVVEVFPGAAQDRHLGFRHGRKADVAAFAQQRGPAVLARDQAGNAKPGAGADQAQRRAGHRRALPHLALLLGRQKRQGTGQRREIVDHQQGVEVDFAAQRLDRECPVVVGHAHHVAGHRIGNRNGAMADAGDTGAGHLARGQISQQGIGQRGIGGARQHIDRDDLARGGFQREACVGAADVRQQARAAGEFGDRERCR</sequence>
<accession>A0A699GE11</accession>
<comment type="caution">
    <text evidence="1">The sequence shown here is derived from an EMBL/GenBank/DDBJ whole genome shotgun (WGS) entry which is preliminary data.</text>
</comment>
<gene>
    <name evidence="1" type="ORF">Tci_000038</name>
</gene>
<dbReference type="EMBL" id="BKCJ010000001">
    <property type="protein sequence ID" value="GEU28060.1"/>
    <property type="molecule type" value="Genomic_DNA"/>
</dbReference>
<dbReference type="AlphaFoldDB" id="A0A699GE11"/>
<evidence type="ECO:0000313" key="1">
    <source>
        <dbReference type="EMBL" id="GEU28060.1"/>
    </source>
</evidence>
<protein>
    <submittedName>
        <fullName evidence="1">Uncharacterized protein</fullName>
    </submittedName>
</protein>
<proteinExistence type="predicted"/>
<organism evidence="1">
    <name type="scientific">Tanacetum cinerariifolium</name>
    <name type="common">Dalmatian daisy</name>
    <name type="synonym">Chrysanthemum cinerariifolium</name>
    <dbReference type="NCBI Taxonomy" id="118510"/>
    <lineage>
        <taxon>Eukaryota</taxon>
        <taxon>Viridiplantae</taxon>
        <taxon>Streptophyta</taxon>
        <taxon>Embryophyta</taxon>
        <taxon>Tracheophyta</taxon>
        <taxon>Spermatophyta</taxon>
        <taxon>Magnoliopsida</taxon>
        <taxon>eudicotyledons</taxon>
        <taxon>Gunneridae</taxon>
        <taxon>Pentapetalae</taxon>
        <taxon>asterids</taxon>
        <taxon>campanulids</taxon>
        <taxon>Asterales</taxon>
        <taxon>Asteraceae</taxon>
        <taxon>Asteroideae</taxon>
        <taxon>Anthemideae</taxon>
        <taxon>Anthemidinae</taxon>
        <taxon>Tanacetum</taxon>
    </lineage>
</organism>
<name>A0A699GE11_TANCI</name>